<evidence type="ECO:0000313" key="6">
    <source>
        <dbReference type="Proteomes" id="UP001212421"/>
    </source>
</evidence>
<dbReference type="Gene3D" id="3.40.630.190">
    <property type="entry name" value="LCP protein"/>
    <property type="match status" value="1"/>
</dbReference>
<protein>
    <submittedName>
        <fullName evidence="5">LCP family protein</fullName>
    </submittedName>
</protein>
<evidence type="ECO:0000256" key="3">
    <source>
        <dbReference type="SAM" id="Phobius"/>
    </source>
</evidence>
<feature type="domain" description="Cell envelope-related transcriptional attenuator" evidence="4">
    <location>
        <begin position="119"/>
        <end position="275"/>
    </location>
</feature>
<dbReference type="PANTHER" id="PTHR33392">
    <property type="entry name" value="POLYISOPRENYL-TEICHOIC ACID--PEPTIDOGLYCAN TEICHOIC ACID TRANSFERASE TAGU"/>
    <property type="match status" value="1"/>
</dbReference>
<dbReference type="Pfam" id="PF03816">
    <property type="entry name" value="LytR_cpsA_psr"/>
    <property type="match status" value="1"/>
</dbReference>
<keyword evidence="3" id="KW-0812">Transmembrane</keyword>
<gene>
    <name evidence="5" type="ORF">KIV56_05725</name>
</gene>
<keyword evidence="3" id="KW-0472">Membrane</keyword>
<keyword evidence="3" id="KW-1133">Transmembrane helix</keyword>
<evidence type="ECO:0000313" key="5">
    <source>
        <dbReference type="EMBL" id="WBM80824.1"/>
    </source>
</evidence>
<evidence type="ECO:0000259" key="4">
    <source>
        <dbReference type="Pfam" id="PF03816"/>
    </source>
</evidence>
<accession>A0ABY7NE89</accession>
<comment type="similarity">
    <text evidence="1">Belongs to the LytR/CpsA/Psr (LCP) family.</text>
</comment>
<dbReference type="InterPro" id="IPR050922">
    <property type="entry name" value="LytR/CpsA/Psr_CW_biosynth"/>
</dbReference>
<dbReference type="InterPro" id="IPR004474">
    <property type="entry name" value="LytR_CpsA_psr"/>
</dbReference>
<feature type="transmembrane region" description="Helical" evidence="3">
    <location>
        <begin position="35"/>
        <end position="60"/>
    </location>
</feature>
<dbReference type="EMBL" id="CP075584">
    <property type="protein sequence ID" value="WBM80824.1"/>
    <property type="molecule type" value="Genomic_DNA"/>
</dbReference>
<organism evidence="5 6">
    <name type="scientific">Cryobacterium breve</name>
    <dbReference type="NCBI Taxonomy" id="1259258"/>
    <lineage>
        <taxon>Bacteria</taxon>
        <taxon>Bacillati</taxon>
        <taxon>Actinomycetota</taxon>
        <taxon>Actinomycetes</taxon>
        <taxon>Micrococcales</taxon>
        <taxon>Microbacteriaceae</taxon>
        <taxon>Cryobacterium</taxon>
    </lineage>
</organism>
<sequence>MTNHRPEGRADARRHARAATLIRHRRRPSRSHTTLALIKALAIALAVVLVSGASVAAIAVSQFATKVSANAVDISNGATDLPAMPQLGSFEGGFNVLVVGVDNSLTQSAAYGERTGTLNDVNILLHVSADHKSAVVISIPRDLVVSQPACTDPDTGKVSKSVSSTAMNASFGRGGLGCVVSTVSALTGLTIPYAGLISFEGTVAMADAVGGVPICLNDAIKDPYTGLDLPAGTSVVSGTQALSYLRSRHGVGDGSDLSRISSQQAYMSSLMRVMKSSATLTDVSKLSALAKAAGTNLKLSTSLANIPTMVSMALALKDIDLNQLVFVQYPSATDPDNLAKLVPSTALAKKLFAAVTADQSFTLDAESLGNSAELDPTSSPVATPAATATPTPTPSASATGAATGTPTPAATDPAAPVQIAGLRGQTASQQTCSIAYNY</sequence>
<keyword evidence="6" id="KW-1185">Reference proteome</keyword>
<evidence type="ECO:0000256" key="1">
    <source>
        <dbReference type="ARBA" id="ARBA00006068"/>
    </source>
</evidence>
<dbReference type="Proteomes" id="UP001212421">
    <property type="component" value="Chromosome"/>
</dbReference>
<name>A0ABY7NE89_9MICO</name>
<feature type="compositionally biased region" description="Low complexity" evidence="2">
    <location>
        <begin position="375"/>
        <end position="413"/>
    </location>
</feature>
<feature type="region of interest" description="Disordered" evidence="2">
    <location>
        <begin position="370"/>
        <end position="413"/>
    </location>
</feature>
<reference evidence="5 6" key="1">
    <citation type="submission" date="2021-05" db="EMBL/GenBank/DDBJ databases">
        <authorList>
            <person name="Kumar R."/>
            <person name="Kumar A."/>
            <person name="Mukhia S."/>
        </authorList>
    </citation>
    <scope>NUCLEOTIDE SEQUENCE [LARGE SCALE GENOMIC DNA]</scope>
    <source>
        <strain evidence="5 6">ERMR7:08</strain>
    </source>
</reference>
<evidence type="ECO:0000256" key="2">
    <source>
        <dbReference type="SAM" id="MobiDB-lite"/>
    </source>
</evidence>
<dbReference type="PANTHER" id="PTHR33392:SF6">
    <property type="entry name" value="POLYISOPRENYL-TEICHOIC ACID--PEPTIDOGLYCAN TEICHOIC ACID TRANSFERASE TAGU"/>
    <property type="match status" value="1"/>
</dbReference>
<dbReference type="NCBIfam" id="TIGR00350">
    <property type="entry name" value="lytR_cpsA_psr"/>
    <property type="match status" value="1"/>
</dbReference>
<dbReference type="RefSeq" id="WP_281535528.1">
    <property type="nucleotide sequence ID" value="NZ_CP075584.1"/>
</dbReference>
<proteinExistence type="inferred from homology"/>